<dbReference type="SUPFAM" id="SSF160214">
    <property type="entry name" value="FlaG-like"/>
    <property type="match status" value="1"/>
</dbReference>
<keyword evidence="1" id="KW-0969">Cilium</keyword>
<keyword evidence="1" id="KW-0966">Cell projection</keyword>
<dbReference type="PANTHER" id="PTHR37166">
    <property type="entry name" value="PROTEIN FLAG"/>
    <property type="match status" value="1"/>
</dbReference>
<dbReference type="EMBL" id="NVUL01000004">
    <property type="protein sequence ID" value="PCI81632.1"/>
    <property type="molecule type" value="Genomic_DNA"/>
</dbReference>
<organism evidence="1 2">
    <name type="scientific">SAR86 cluster bacterium</name>
    <dbReference type="NCBI Taxonomy" id="2030880"/>
    <lineage>
        <taxon>Bacteria</taxon>
        <taxon>Pseudomonadati</taxon>
        <taxon>Pseudomonadota</taxon>
        <taxon>Gammaproteobacteria</taxon>
        <taxon>SAR86 cluster</taxon>
    </lineage>
</organism>
<dbReference type="Gene3D" id="3.30.160.170">
    <property type="entry name" value="FlaG-like"/>
    <property type="match status" value="1"/>
</dbReference>
<dbReference type="InterPro" id="IPR005186">
    <property type="entry name" value="FlaG"/>
</dbReference>
<dbReference type="InterPro" id="IPR035924">
    <property type="entry name" value="FlaG-like_sf"/>
</dbReference>
<dbReference type="Pfam" id="PF03646">
    <property type="entry name" value="FlaG"/>
    <property type="match status" value="1"/>
</dbReference>
<keyword evidence="1" id="KW-0282">Flagellum</keyword>
<reference evidence="2" key="1">
    <citation type="submission" date="2017-08" db="EMBL/GenBank/DDBJ databases">
        <title>A dynamic microbial community with high functional redundancy inhabits the cold, oxic subseafloor aquifer.</title>
        <authorList>
            <person name="Tully B.J."/>
            <person name="Wheat C.G."/>
            <person name="Glazer B.T."/>
            <person name="Huber J.A."/>
        </authorList>
    </citation>
    <scope>NUCLEOTIDE SEQUENCE [LARGE SCALE GENOMIC DNA]</scope>
</reference>
<accession>A0A2A4XG39</accession>
<protein>
    <submittedName>
        <fullName evidence="1">Flagellar biosynthesis protein FlaG</fullName>
    </submittedName>
</protein>
<dbReference type="PANTHER" id="PTHR37166:SF1">
    <property type="entry name" value="PROTEIN FLAG"/>
    <property type="match status" value="1"/>
</dbReference>
<proteinExistence type="predicted"/>
<comment type="caution">
    <text evidence="1">The sequence shown here is derived from an EMBL/GenBank/DDBJ whole genome shotgun (WGS) entry which is preliminary data.</text>
</comment>
<sequence length="133" mass="14723">MPSLDRVDIREPALRTEIIGSNQSNEKRQGFAGNGKFMPMVLSSDEALKSNATELDQAVENVAVYVQNIARDINFSVDANTNTPVVTVTDQFSGEVIRQIPNEEMLEISKSLEDAQRRNSDKVHKGLLFEGDA</sequence>
<gene>
    <name evidence="1" type="ORF">COB20_01380</name>
</gene>
<evidence type="ECO:0000313" key="1">
    <source>
        <dbReference type="EMBL" id="PCI81632.1"/>
    </source>
</evidence>
<name>A0A2A4XG39_9GAMM</name>
<dbReference type="Proteomes" id="UP000218767">
    <property type="component" value="Unassembled WGS sequence"/>
</dbReference>
<evidence type="ECO:0000313" key="2">
    <source>
        <dbReference type="Proteomes" id="UP000218767"/>
    </source>
</evidence>
<dbReference type="AlphaFoldDB" id="A0A2A4XG39"/>